<keyword evidence="2 4" id="KW-0479">Metal-binding</keyword>
<dbReference type="PANTHER" id="PTHR35008">
    <property type="entry name" value="BLL4482 PROTEIN-RELATED"/>
    <property type="match status" value="1"/>
</dbReference>
<evidence type="ECO:0000259" key="7">
    <source>
        <dbReference type="PROSITE" id="PS51007"/>
    </source>
</evidence>
<feature type="compositionally biased region" description="Acidic residues" evidence="5">
    <location>
        <begin position="45"/>
        <end position="56"/>
    </location>
</feature>
<keyword evidence="6" id="KW-0472">Membrane</keyword>
<feature type="transmembrane region" description="Helical" evidence="6">
    <location>
        <begin position="84"/>
        <end position="103"/>
    </location>
</feature>
<dbReference type="Proteomes" id="UP000464178">
    <property type="component" value="Chromosome"/>
</dbReference>
<evidence type="ECO:0000313" key="8">
    <source>
        <dbReference type="EMBL" id="VTR91151.1"/>
    </source>
</evidence>
<keyword evidence="6" id="KW-1133">Transmembrane helix</keyword>
<dbReference type="EMBL" id="LR593886">
    <property type="protein sequence ID" value="VTR91151.1"/>
    <property type="molecule type" value="Genomic_DNA"/>
</dbReference>
<organism evidence="8 9">
    <name type="scientific">Gemmata massiliana</name>
    <dbReference type="NCBI Taxonomy" id="1210884"/>
    <lineage>
        <taxon>Bacteria</taxon>
        <taxon>Pseudomonadati</taxon>
        <taxon>Planctomycetota</taxon>
        <taxon>Planctomycetia</taxon>
        <taxon>Gemmatales</taxon>
        <taxon>Gemmataceae</taxon>
        <taxon>Gemmata</taxon>
    </lineage>
</organism>
<dbReference type="GO" id="GO:0046872">
    <property type="term" value="F:metal ion binding"/>
    <property type="evidence" value="ECO:0007669"/>
    <property type="project" value="UniProtKB-KW"/>
</dbReference>
<feature type="domain" description="Cytochrome c" evidence="7">
    <location>
        <begin position="139"/>
        <end position="238"/>
    </location>
</feature>
<dbReference type="SUPFAM" id="SSF46626">
    <property type="entry name" value="Cytochrome c"/>
    <property type="match status" value="1"/>
</dbReference>
<sequence>MSTPNPNAAPKTDAPVVPTGGDSVSDLHRAHMIQMNDPVMLTADGVDDSPESDEPGEGGSDSVQGLHEVVMREQAEPRDGFEPIPFWVAVVCGGLLMWGGFYIGTNSADFRRDVFDDPDPQPTLVQGPAADPDPQTVDDLKAIGKQKYDAICAACHLPDGKGKPSEQPPIPPLDRSEWVAGDKATPARLSRILLYGLKGPIEVDGKQFSGTGTAMPAHGSLLKDYEIAGVLTHIRNSWSNKADADNAKPAITGAIVKAARAKEKDGKRATNGTEQVTVEELLNLARDYADPPAAKK</sequence>
<dbReference type="KEGG" id="gms:SOIL9_65630"/>
<name>A0A6P2CQD2_9BACT</name>
<dbReference type="PROSITE" id="PS51007">
    <property type="entry name" value="CYTC"/>
    <property type="match status" value="1"/>
</dbReference>
<dbReference type="AlphaFoldDB" id="A0A6P2CQD2"/>
<dbReference type="InterPro" id="IPR036909">
    <property type="entry name" value="Cyt_c-like_dom_sf"/>
</dbReference>
<evidence type="ECO:0000256" key="4">
    <source>
        <dbReference type="PROSITE-ProRule" id="PRU00433"/>
    </source>
</evidence>
<dbReference type="InterPro" id="IPR051459">
    <property type="entry name" value="Cytochrome_c-type_DH"/>
</dbReference>
<accession>A0A6P2CQD2</accession>
<feature type="region of interest" description="Disordered" evidence="5">
    <location>
        <begin position="1"/>
        <end position="64"/>
    </location>
</feature>
<reference evidence="8 9" key="1">
    <citation type="submission" date="2019-05" db="EMBL/GenBank/DDBJ databases">
        <authorList>
            <consortium name="Science for Life Laboratories"/>
        </authorList>
    </citation>
    <scope>NUCLEOTIDE SEQUENCE [LARGE SCALE GENOMIC DNA]</scope>
    <source>
        <strain evidence="8">Soil9</strain>
    </source>
</reference>
<dbReference type="GO" id="GO:0009055">
    <property type="term" value="F:electron transfer activity"/>
    <property type="evidence" value="ECO:0007669"/>
    <property type="project" value="InterPro"/>
</dbReference>
<proteinExistence type="predicted"/>
<keyword evidence="3 4" id="KW-0408">Iron</keyword>
<keyword evidence="1 4" id="KW-0349">Heme</keyword>
<keyword evidence="9" id="KW-1185">Reference proteome</keyword>
<gene>
    <name evidence="8" type="ORF">SOIL9_65630</name>
</gene>
<evidence type="ECO:0000256" key="5">
    <source>
        <dbReference type="SAM" id="MobiDB-lite"/>
    </source>
</evidence>
<dbReference type="InterPro" id="IPR009056">
    <property type="entry name" value="Cyt_c-like_dom"/>
</dbReference>
<evidence type="ECO:0000256" key="6">
    <source>
        <dbReference type="SAM" id="Phobius"/>
    </source>
</evidence>
<dbReference type="PANTHER" id="PTHR35008:SF4">
    <property type="entry name" value="BLL4482 PROTEIN"/>
    <property type="match status" value="1"/>
</dbReference>
<evidence type="ECO:0000256" key="1">
    <source>
        <dbReference type="ARBA" id="ARBA00022617"/>
    </source>
</evidence>
<protein>
    <recommendedName>
        <fullName evidence="7">Cytochrome c domain-containing protein</fullName>
    </recommendedName>
</protein>
<dbReference type="Pfam" id="PF00034">
    <property type="entry name" value="Cytochrom_C"/>
    <property type="match status" value="1"/>
</dbReference>
<evidence type="ECO:0000256" key="2">
    <source>
        <dbReference type="ARBA" id="ARBA00022723"/>
    </source>
</evidence>
<evidence type="ECO:0000256" key="3">
    <source>
        <dbReference type="ARBA" id="ARBA00023004"/>
    </source>
</evidence>
<keyword evidence="6" id="KW-0812">Transmembrane</keyword>
<dbReference type="GO" id="GO:0020037">
    <property type="term" value="F:heme binding"/>
    <property type="evidence" value="ECO:0007669"/>
    <property type="project" value="InterPro"/>
</dbReference>
<dbReference type="Gene3D" id="1.10.760.10">
    <property type="entry name" value="Cytochrome c-like domain"/>
    <property type="match status" value="1"/>
</dbReference>
<dbReference type="RefSeq" id="WP_162666190.1">
    <property type="nucleotide sequence ID" value="NZ_LR593886.1"/>
</dbReference>
<evidence type="ECO:0000313" key="9">
    <source>
        <dbReference type="Proteomes" id="UP000464178"/>
    </source>
</evidence>